<keyword evidence="3" id="KW-1185">Reference proteome</keyword>
<dbReference type="PROSITE" id="PS51257">
    <property type="entry name" value="PROKAR_LIPOPROTEIN"/>
    <property type="match status" value="1"/>
</dbReference>
<dbReference type="Gene3D" id="3.40.190.10">
    <property type="entry name" value="Periplasmic binding protein-like II"/>
    <property type="match status" value="1"/>
</dbReference>
<dbReference type="Proteomes" id="UP001527099">
    <property type="component" value="Unassembled WGS sequence"/>
</dbReference>
<dbReference type="SUPFAM" id="SSF53850">
    <property type="entry name" value="Periplasmic binding protein-like II"/>
    <property type="match status" value="1"/>
</dbReference>
<protein>
    <submittedName>
        <fullName evidence="2">Sugar ABC transporter substrate-binding protein</fullName>
    </submittedName>
</protein>
<dbReference type="CDD" id="cd13585">
    <property type="entry name" value="PBP2_TMBP_like"/>
    <property type="match status" value="1"/>
</dbReference>
<evidence type="ECO:0000313" key="3">
    <source>
        <dbReference type="Proteomes" id="UP001527099"/>
    </source>
</evidence>
<dbReference type="PANTHER" id="PTHR43649:SF12">
    <property type="entry name" value="DIACETYLCHITOBIOSE BINDING PROTEIN DASA"/>
    <property type="match status" value="1"/>
</dbReference>
<dbReference type="RefSeq" id="WP_244280092.1">
    <property type="nucleotide sequence ID" value="NZ_JAMDMW010000087.1"/>
</dbReference>
<organism evidence="2 3">
    <name type="scientific">Paenibacillus alginolyticus</name>
    <dbReference type="NCBI Taxonomy" id="59839"/>
    <lineage>
        <taxon>Bacteria</taxon>
        <taxon>Bacillati</taxon>
        <taxon>Bacillota</taxon>
        <taxon>Bacilli</taxon>
        <taxon>Bacillales</taxon>
        <taxon>Paenibacillaceae</taxon>
        <taxon>Paenibacillus</taxon>
    </lineage>
</organism>
<dbReference type="Pfam" id="PF01547">
    <property type="entry name" value="SBP_bac_1"/>
    <property type="match status" value="1"/>
</dbReference>
<feature type="chain" id="PRO_5046742897" evidence="1">
    <location>
        <begin position="34"/>
        <end position="451"/>
    </location>
</feature>
<reference evidence="2 3" key="1">
    <citation type="submission" date="2022-05" db="EMBL/GenBank/DDBJ databases">
        <title>Genome Sequencing of Bee-Associated Microbes.</title>
        <authorList>
            <person name="Dunlap C."/>
        </authorList>
    </citation>
    <scope>NUCLEOTIDE SEQUENCE [LARGE SCALE GENOMIC DNA]</scope>
    <source>
        <strain evidence="2 3">NRRL B-14421</strain>
    </source>
</reference>
<keyword evidence="1" id="KW-0732">Signal</keyword>
<proteinExistence type="predicted"/>
<dbReference type="InterPro" id="IPR006059">
    <property type="entry name" value="SBP"/>
</dbReference>
<feature type="signal peptide" evidence="1">
    <location>
        <begin position="1"/>
        <end position="33"/>
    </location>
</feature>
<name>A0ABT4GAZ3_9BACL</name>
<dbReference type="PANTHER" id="PTHR43649">
    <property type="entry name" value="ARABINOSE-BINDING PROTEIN-RELATED"/>
    <property type="match status" value="1"/>
</dbReference>
<dbReference type="InterPro" id="IPR050490">
    <property type="entry name" value="Bact_solute-bd_prot1"/>
</dbReference>
<evidence type="ECO:0000313" key="2">
    <source>
        <dbReference type="EMBL" id="MCY9693345.1"/>
    </source>
</evidence>
<comment type="caution">
    <text evidence="2">The sequence shown here is derived from an EMBL/GenBank/DDBJ whole genome shotgun (WGS) entry which is preliminary data.</text>
</comment>
<evidence type="ECO:0000256" key="1">
    <source>
        <dbReference type="SAM" id="SignalP"/>
    </source>
</evidence>
<dbReference type="EMBL" id="JAMDMX010000032">
    <property type="protein sequence ID" value="MCY9693345.1"/>
    <property type="molecule type" value="Genomic_DNA"/>
</dbReference>
<accession>A0ABT4GAZ3</accession>
<gene>
    <name evidence="2" type="ORF">M5X19_10645</name>
</gene>
<sequence>MWGKQMRKVWPTVVASTMLVGLLAACGSNTDTAKNDAKGNSDQAGAGASSGKAVTVHMIESLTSPKRTDILKAMISQFEKENPNIKVDLISPPFDQADNKIRTMLAAKQELDVLEVRDLNIAEYVNNGYIEPLDTYTSTWKDFGTVTAVAKSIATNNNKLYFIPNGLYQRQLFYRKDWFEEKGLKPPVSYQELYETGKKLTDAAKNRYGFSFRGGMGSAGITDQMVLAYNGDQVNLEDAQFLKSGNTIYSSPEAKQAIELYMKIYKEASPSDAVNWGFQEQVQAFTSGVTGMLLQDPDVIQTIQEKMKPEQWATAPMPTGPSGKALIQAGGAGWGIASQSKNKEAAFKLIAFLSNPQQNTEFGKKYGLVPIHTTAANDEYFKTGPYKTLLDMSNKPDVFMNYKPPFQYPGTGQWNQASMESGQAYLLGKFTIDDVLKKWDAYWMDQKSKKK</sequence>